<organism evidence="2 3">
    <name type="scientific">Cavenderia fasciculata</name>
    <name type="common">Slime mold</name>
    <name type="synonym">Dictyostelium fasciculatum</name>
    <dbReference type="NCBI Taxonomy" id="261658"/>
    <lineage>
        <taxon>Eukaryota</taxon>
        <taxon>Amoebozoa</taxon>
        <taxon>Evosea</taxon>
        <taxon>Eumycetozoa</taxon>
        <taxon>Dictyostelia</taxon>
        <taxon>Acytosteliales</taxon>
        <taxon>Cavenderiaceae</taxon>
        <taxon>Cavenderia</taxon>
    </lineage>
</organism>
<name>F4PTG7_CACFS</name>
<reference evidence="3" key="1">
    <citation type="journal article" date="2011" name="Genome Res.">
        <title>Phylogeny-wide analysis of social amoeba genomes highlights ancient origins for complex intercellular communication.</title>
        <authorList>
            <person name="Heidel A.J."/>
            <person name="Lawal H.M."/>
            <person name="Felder M."/>
            <person name="Schilde C."/>
            <person name="Helps N.R."/>
            <person name="Tunggal B."/>
            <person name="Rivero F."/>
            <person name="John U."/>
            <person name="Schleicher M."/>
            <person name="Eichinger L."/>
            <person name="Platzer M."/>
            <person name="Noegel A.A."/>
            <person name="Schaap P."/>
            <person name="Gloeckner G."/>
        </authorList>
    </citation>
    <scope>NUCLEOTIDE SEQUENCE [LARGE SCALE GENOMIC DNA]</scope>
    <source>
        <strain evidence="3">SH3</strain>
    </source>
</reference>
<dbReference type="AlphaFoldDB" id="F4PTG7"/>
<accession>F4PTG7</accession>
<dbReference type="Proteomes" id="UP000007797">
    <property type="component" value="Unassembled WGS sequence"/>
</dbReference>
<dbReference type="InterPro" id="IPR002877">
    <property type="entry name" value="RNA_MeTrfase_FtsJ_dom"/>
</dbReference>
<dbReference type="InterPro" id="IPR029063">
    <property type="entry name" value="SAM-dependent_MTases_sf"/>
</dbReference>
<gene>
    <name evidence="2" type="ORF">DFA_00714</name>
</gene>
<protein>
    <recommendedName>
        <fullName evidence="1">Ribosomal RNA methyltransferase FtsJ domain-containing protein</fullName>
    </recommendedName>
</protein>
<evidence type="ECO:0000313" key="2">
    <source>
        <dbReference type="EMBL" id="EGG20849.1"/>
    </source>
</evidence>
<dbReference type="KEGG" id="dfa:DFA_00714"/>
<evidence type="ECO:0000313" key="3">
    <source>
        <dbReference type="Proteomes" id="UP000007797"/>
    </source>
</evidence>
<dbReference type="PANTHER" id="PTHR37524:SF1">
    <property type="entry name" value="RIBOSOMAL RNA METHYLTRANSFERASE FTSJ DOMAIN-CONTAINING PROTEIN"/>
    <property type="match status" value="1"/>
</dbReference>
<dbReference type="Gene3D" id="3.40.50.150">
    <property type="entry name" value="Vaccinia Virus protein VP39"/>
    <property type="match status" value="1"/>
</dbReference>
<dbReference type="Pfam" id="PF01728">
    <property type="entry name" value="FtsJ"/>
    <property type="match status" value="1"/>
</dbReference>
<evidence type="ECO:0000259" key="1">
    <source>
        <dbReference type="Pfam" id="PF01728"/>
    </source>
</evidence>
<dbReference type="RefSeq" id="XP_004358699.1">
    <property type="nucleotide sequence ID" value="XM_004358642.1"/>
</dbReference>
<sequence>MLHRIFVNHHAVSTTTSSYVTKAVASASASSSSSKIFHYCTSTSNSKSTDELVKQLDGAKRYNLLQSLVIVKPREQYLPHLVPQIRFNISKCGWNIAKASSMPLAEGNLPLSKLKEYMVLPQVAKGREAPYVGMAKQVYPNAVHINKQSDKLWVETTCNRLIDLYKAHLETEDAFVRWRVHIGGRSEHHLQSLVSAITNMVSTRCKPLHQLFCSSPTETTPYTKGDVLVQLLFTGKDTGYVSIATPPLMTYFQKTISRLPSGAIPEFSDRLKERILKHQGTVNQGGGKDGIISQNLPSRSYLKLAELAERFPDYSMESPAGGVAIDLGASPGGWSLFALEQGCRVVSIDKAQVFDKRLDRYKDRSITIQGDALEYEPPKAVDWLLCDMKVPARTSIELLSKWLQQGWCDRFIVTLKFEGTMLITSDIEKLIKDTILPHTQYFNAHSLDNGGKEVNLFGTRKINKVLGIF</sequence>
<keyword evidence="3" id="KW-1185">Reference proteome</keyword>
<dbReference type="GO" id="GO:0032259">
    <property type="term" value="P:methylation"/>
    <property type="evidence" value="ECO:0007669"/>
    <property type="project" value="InterPro"/>
</dbReference>
<dbReference type="SUPFAM" id="SSF53335">
    <property type="entry name" value="S-adenosyl-L-methionine-dependent methyltransferases"/>
    <property type="match status" value="1"/>
</dbReference>
<dbReference type="PANTHER" id="PTHR37524">
    <property type="entry name" value="RIBOSOMAL RNA LARGE SUBUNIT METHYLTRANSFERASE M"/>
    <property type="match status" value="1"/>
</dbReference>
<dbReference type="OrthoDB" id="20105at2759"/>
<feature type="domain" description="Ribosomal RNA methyltransferase FtsJ" evidence="1">
    <location>
        <begin position="298"/>
        <end position="390"/>
    </location>
</feature>
<dbReference type="GO" id="GO:0008168">
    <property type="term" value="F:methyltransferase activity"/>
    <property type="evidence" value="ECO:0007669"/>
    <property type="project" value="InterPro"/>
</dbReference>
<dbReference type="GeneID" id="14873245"/>
<proteinExistence type="predicted"/>
<dbReference type="EMBL" id="GL883010">
    <property type="protein sequence ID" value="EGG20849.1"/>
    <property type="molecule type" value="Genomic_DNA"/>
</dbReference>